<dbReference type="AlphaFoldDB" id="A0A0X8JJW1"/>
<evidence type="ECO:0000256" key="1">
    <source>
        <dbReference type="SAM" id="Phobius"/>
    </source>
</evidence>
<dbReference type="KEGG" id="dfi:AXF13_08285"/>
<accession>A0A0X8JJW1</accession>
<sequence length="71" mass="8470">MSFIFLGTIPYLILLHIVLTKCAIFKKSDIIKMIYIECGILDRIFFMLVMLNLYFMIATFFPIYLKYCINE</sequence>
<dbReference type="Proteomes" id="UP000069241">
    <property type="component" value="Chromosome"/>
</dbReference>
<gene>
    <name evidence="2" type="ORF">AXF13_08285</name>
</gene>
<organism evidence="2 3">
    <name type="scientific">Desulfovibrio fairfieldensis</name>
    <dbReference type="NCBI Taxonomy" id="44742"/>
    <lineage>
        <taxon>Bacteria</taxon>
        <taxon>Pseudomonadati</taxon>
        <taxon>Thermodesulfobacteriota</taxon>
        <taxon>Desulfovibrionia</taxon>
        <taxon>Desulfovibrionales</taxon>
        <taxon>Desulfovibrionaceae</taxon>
        <taxon>Desulfovibrio</taxon>
    </lineage>
</organism>
<keyword evidence="1" id="KW-0812">Transmembrane</keyword>
<keyword evidence="1" id="KW-0472">Membrane</keyword>
<evidence type="ECO:0000313" key="2">
    <source>
        <dbReference type="EMBL" id="AMD90120.1"/>
    </source>
</evidence>
<reference evidence="3" key="1">
    <citation type="submission" date="2016-02" db="EMBL/GenBank/DDBJ databases">
        <authorList>
            <person name="Holder M.E."/>
            <person name="Ajami N.J."/>
            <person name="Petrosino J.F."/>
        </authorList>
    </citation>
    <scope>NUCLEOTIDE SEQUENCE [LARGE SCALE GENOMIC DNA]</scope>
    <source>
        <strain evidence="3">CCUG 45958</strain>
    </source>
</reference>
<keyword evidence="1" id="KW-1133">Transmembrane helix</keyword>
<dbReference type="EMBL" id="CP014229">
    <property type="protein sequence ID" value="AMD90120.1"/>
    <property type="molecule type" value="Genomic_DNA"/>
</dbReference>
<name>A0A0X8JJW1_9BACT</name>
<proteinExistence type="predicted"/>
<dbReference type="STRING" id="44742.AXF13_08285"/>
<evidence type="ECO:0000313" key="3">
    <source>
        <dbReference type="Proteomes" id="UP000069241"/>
    </source>
</evidence>
<keyword evidence="3" id="KW-1185">Reference proteome</keyword>
<protein>
    <submittedName>
        <fullName evidence="2">Uncharacterized protein</fullName>
    </submittedName>
</protein>
<feature type="transmembrane region" description="Helical" evidence="1">
    <location>
        <begin position="44"/>
        <end position="65"/>
    </location>
</feature>